<dbReference type="AlphaFoldDB" id="A0AAW0T929"/>
<keyword evidence="3" id="KW-1185">Reference proteome</keyword>
<evidence type="ECO:0000313" key="3">
    <source>
        <dbReference type="Proteomes" id="UP001487740"/>
    </source>
</evidence>
<organism evidence="2 3">
    <name type="scientific">Scylla paramamosain</name>
    <name type="common">Mud crab</name>
    <dbReference type="NCBI Taxonomy" id="85552"/>
    <lineage>
        <taxon>Eukaryota</taxon>
        <taxon>Metazoa</taxon>
        <taxon>Ecdysozoa</taxon>
        <taxon>Arthropoda</taxon>
        <taxon>Crustacea</taxon>
        <taxon>Multicrustacea</taxon>
        <taxon>Malacostraca</taxon>
        <taxon>Eumalacostraca</taxon>
        <taxon>Eucarida</taxon>
        <taxon>Decapoda</taxon>
        <taxon>Pleocyemata</taxon>
        <taxon>Brachyura</taxon>
        <taxon>Eubrachyura</taxon>
        <taxon>Portunoidea</taxon>
        <taxon>Portunidae</taxon>
        <taxon>Portuninae</taxon>
        <taxon>Scylla</taxon>
    </lineage>
</organism>
<reference evidence="2 3" key="1">
    <citation type="submission" date="2023-03" db="EMBL/GenBank/DDBJ databases">
        <title>High-quality genome of Scylla paramamosain provides insights in environmental adaptation.</title>
        <authorList>
            <person name="Zhang L."/>
        </authorList>
    </citation>
    <scope>NUCLEOTIDE SEQUENCE [LARGE SCALE GENOMIC DNA]</scope>
    <source>
        <strain evidence="2">LZ_2023a</strain>
        <tissue evidence="2">Muscle</tissue>
    </source>
</reference>
<dbReference type="Proteomes" id="UP001487740">
    <property type="component" value="Unassembled WGS sequence"/>
</dbReference>
<feature type="compositionally biased region" description="Basic residues" evidence="1">
    <location>
        <begin position="28"/>
        <end position="41"/>
    </location>
</feature>
<evidence type="ECO:0000313" key="2">
    <source>
        <dbReference type="EMBL" id="KAK8383873.1"/>
    </source>
</evidence>
<accession>A0AAW0T929</accession>
<dbReference type="EMBL" id="JARAKH010000036">
    <property type="protein sequence ID" value="KAK8383873.1"/>
    <property type="molecule type" value="Genomic_DNA"/>
</dbReference>
<protein>
    <submittedName>
        <fullName evidence="2">Uncharacterized protein</fullName>
    </submittedName>
</protein>
<proteinExistence type="predicted"/>
<evidence type="ECO:0000256" key="1">
    <source>
        <dbReference type="SAM" id="MobiDB-lite"/>
    </source>
</evidence>
<gene>
    <name evidence="2" type="ORF">O3P69_015964</name>
</gene>
<feature type="region of interest" description="Disordered" evidence="1">
    <location>
        <begin position="28"/>
        <end position="49"/>
    </location>
</feature>
<sequence>MAPVASSGKKGGKKGLLSLVENVVHKTLNPKHKSGVSKRRSHGEEENRPGCRKMIKRCVKKSVRVAVCAYGMVRETGMLGGIPGVVADAFVSTTRALLGVRSPQHMSTPIAAGWNLECEASRECKVRCDVLSVSKSPEFSTRLEFRSPIDVFIRPGEVEVRGSAGRSHTQGRLAIQGGVSSFVSPGPSATDLTVSTPQFGAHGSLIEPKTEPTSPGFVTCPLPPLQTEPILFPRIKTERTRLQTEAADLLPRIKEERRIKREVL</sequence>
<name>A0AAW0T929_SCYPA</name>
<comment type="caution">
    <text evidence="2">The sequence shown here is derived from an EMBL/GenBank/DDBJ whole genome shotgun (WGS) entry which is preliminary data.</text>
</comment>